<dbReference type="RefSeq" id="WP_152802056.1">
    <property type="nucleotide sequence ID" value="NZ_WHUF01000001.1"/>
</dbReference>
<accession>A0A843S9B8</accession>
<proteinExistence type="predicted"/>
<name>A0A843S9B8_9BURK</name>
<dbReference type="Proteomes" id="UP000444318">
    <property type="component" value="Unassembled WGS sequence"/>
</dbReference>
<keyword evidence="2" id="KW-1185">Reference proteome</keyword>
<evidence type="ECO:0000313" key="2">
    <source>
        <dbReference type="Proteomes" id="UP000444318"/>
    </source>
</evidence>
<protein>
    <submittedName>
        <fullName evidence="1">Uncharacterized protein</fullName>
    </submittedName>
</protein>
<dbReference type="EMBL" id="WHUF01000001">
    <property type="protein sequence ID" value="MQA18803.1"/>
    <property type="molecule type" value="Genomic_DNA"/>
</dbReference>
<reference evidence="1 2" key="1">
    <citation type="submission" date="2019-10" db="EMBL/GenBank/DDBJ databases">
        <title>Two novel species isolated from a subtropical stream in China.</title>
        <authorList>
            <person name="Lu H."/>
        </authorList>
    </citation>
    <scope>NUCLEOTIDE SEQUENCE [LARGE SCALE GENOMIC DNA]</scope>
    <source>
        <strain evidence="1 2">FT103W</strain>
    </source>
</reference>
<dbReference type="AlphaFoldDB" id="A0A843S9B8"/>
<organism evidence="1 2">
    <name type="scientific">Rugamonas rivuli</name>
    <dbReference type="NCBI Taxonomy" id="2743358"/>
    <lineage>
        <taxon>Bacteria</taxon>
        <taxon>Pseudomonadati</taxon>
        <taxon>Pseudomonadota</taxon>
        <taxon>Betaproteobacteria</taxon>
        <taxon>Burkholderiales</taxon>
        <taxon>Oxalobacteraceae</taxon>
        <taxon>Telluria group</taxon>
        <taxon>Rugamonas</taxon>
    </lineage>
</organism>
<sequence>MIKFNIEMQQQIISFGLDDSSPNAMLPKIHGGQYGDTPLEWRKDVVSLACSMLAAGLVTPLSGMEGYQAKSAEEVRGLLQEGDSENGFDVDLVWDVMHLSGTQKLLELLRMFELDSWEAMHSGLSQSLGQVLAEMDVVQV</sequence>
<evidence type="ECO:0000313" key="1">
    <source>
        <dbReference type="EMBL" id="MQA18803.1"/>
    </source>
</evidence>
<gene>
    <name evidence="1" type="ORF">GEV01_04670</name>
</gene>
<comment type="caution">
    <text evidence="1">The sequence shown here is derived from an EMBL/GenBank/DDBJ whole genome shotgun (WGS) entry which is preliminary data.</text>
</comment>